<dbReference type="KEGG" id="kge:TQ33_0470"/>
<feature type="signal peptide" evidence="1">
    <location>
        <begin position="1"/>
        <end position="20"/>
    </location>
</feature>
<evidence type="ECO:0000313" key="2">
    <source>
        <dbReference type="EMBL" id="AKE51455.1"/>
    </source>
</evidence>
<dbReference type="InterPro" id="IPR023614">
    <property type="entry name" value="Porin_dom_sf"/>
</dbReference>
<dbReference type="STRING" id="914150.TQ33_0470"/>
<accession>A0A0F6TPF2</accession>
<dbReference type="OrthoDB" id="9807854at2"/>
<dbReference type="Pfam" id="PF07396">
    <property type="entry name" value="Porin_O_P"/>
    <property type="match status" value="1"/>
</dbReference>
<evidence type="ECO:0000313" key="3">
    <source>
        <dbReference type="Proteomes" id="UP000034071"/>
    </source>
</evidence>
<reference evidence="2 3" key="1">
    <citation type="submission" date="2015-02" db="EMBL/GenBank/DDBJ databases">
        <title>Complete genome sequence of Kangiella geojedonensis strain YCS-5T.</title>
        <authorList>
            <person name="Kim K.M."/>
        </authorList>
    </citation>
    <scope>NUCLEOTIDE SEQUENCE [LARGE SCALE GENOMIC DNA]</scope>
    <source>
        <strain evidence="2 3">YCS-5</strain>
    </source>
</reference>
<feature type="chain" id="PRO_5002510583" evidence="1">
    <location>
        <begin position="21"/>
        <end position="375"/>
    </location>
</feature>
<dbReference type="Gene3D" id="2.40.160.10">
    <property type="entry name" value="Porin"/>
    <property type="match status" value="1"/>
</dbReference>
<dbReference type="SUPFAM" id="SSF56935">
    <property type="entry name" value="Porins"/>
    <property type="match status" value="1"/>
</dbReference>
<dbReference type="PATRIC" id="fig|914150.5.peg.476"/>
<dbReference type="InterPro" id="IPR010870">
    <property type="entry name" value="Porin_O/P"/>
</dbReference>
<dbReference type="AlphaFoldDB" id="A0A0F6TPF2"/>
<gene>
    <name evidence="2" type="ORF">TQ33_0470</name>
</gene>
<keyword evidence="3" id="KW-1185">Reference proteome</keyword>
<name>A0A0F6TPF2_9GAMM</name>
<dbReference type="RefSeq" id="WP_046560646.1">
    <property type="nucleotide sequence ID" value="NZ_CP010975.1"/>
</dbReference>
<protein>
    <submittedName>
        <fullName evidence="2">Phosphate-selective porin O and P</fullName>
    </submittedName>
</protein>
<dbReference type="Proteomes" id="UP000034071">
    <property type="component" value="Chromosome"/>
</dbReference>
<organism evidence="2 3">
    <name type="scientific">Kangiella geojedonensis</name>
    <dbReference type="NCBI Taxonomy" id="914150"/>
    <lineage>
        <taxon>Bacteria</taxon>
        <taxon>Pseudomonadati</taxon>
        <taxon>Pseudomonadota</taxon>
        <taxon>Gammaproteobacteria</taxon>
        <taxon>Kangiellales</taxon>
        <taxon>Kangiellaceae</taxon>
        <taxon>Kangiella</taxon>
    </lineage>
</organism>
<evidence type="ECO:0000256" key="1">
    <source>
        <dbReference type="SAM" id="SignalP"/>
    </source>
</evidence>
<dbReference type="HOGENOM" id="CLU_031025_4_1_6"/>
<proteinExistence type="predicted"/>
<keyword evidence="1" id="KW-0732">Signal</keyword>
<sequence>MKLKLLAVAVAAVISTPAFAETEVKTKAGGGAKFKTDDVSIKVGGRLMYDIDWFDDEAFTGNTGSGSDSELRRARIYVSGEFGDWEAKVQGDFKDDGDTALGDAYIQYNGWDDLELVLGKHKEPFGLEEQTSSKDITAIERTMITNALAPGKNYGASLGSFSNEFTWMVGVYDHGEEGNNIATGVTGRMTFAPMVTKDEVFHLGFGFRQSRLAGNEYKDADQRLEIHTADEKVGSGTIVGESITAYNFEVAYAAGPFHAQAEYFDAEVDGGINADTDISGYYAQFGYVLTGESRPYSKGKFKRVSPKGENGAWEMFGRFSHYEPGSDEADAFTLGLNYYASKAVRVGVNYVMGDMTEGNVDKDGNAIAVRFQYVF</sequence>
<dbReference type="EMBL" id="CP010975">
    <property type="protein sequence ID" value="AKE51455.1"/>
    <property type="molecule type" value="Genomic_DNA"/>
</dbReference>